<dbReference type="GO" id="GO:0009851">
    <property type="term" value="P:auxin biosynthetic process"/>
    <property type="evidence" value="ECO:0007669"/>
    <property type="project" value="UniProtKB-KW"/>
</dbReference>
<comment type="similarity">
    <text evidence="3 11">Belongs to the FMO family.</text>
</comment>
<dbReference type="InterPro" id="IPR036188">
    <property type="entry name" value="FAD/NAD-bd_sf"/>
</dbReference>
<comment type="catalytic activity">
    <reaction evidence="10">
        <text>indole-3-pyruvate + NADPH + O2 + H(+) = (indol-3-yl)acetate + CO2 + NADP(+) + H2O</text>
        <dbReference type="Rhea" id="RHEA:34331"/>
        <dbReference type="ChEBI" id="CHEBI:15377"/>
        <dbReference type="ChEBI" id="CHEBI:15378"/>
        <dbReference type="ChEBI" id="CHEBI:15379"/>
        <dbReference type="ChEBI" id="CHEBI:16526"/>
        <dbReference type="ChEBI" id="CHEBI:17640"/>
        <dbReference type="ChEBI" id="CHEBI:30854"/>
        <dbReference type="ChEBI" id="CHEBI:57783"/>
        <dbReference type="ChEBI" id="CHEBI:58349"/>
        <dbReference type="EC" id="1.14.13.168"/>
    </reaction>
</comment>
<keyword evidence="13" id="KW-1185">Reference proteome</keyword>
<dbReference type="GO" id="GO:0050660">
    <property type="term" value="F:flavin adenine dinucleotide binding"/>
    <property type="evidence" value="ECO:0007669"/>
    <property type="project" value="InterPro"/>
</dbReference>
<gene>
    <name evidence="12" type="ORF">SLEP1_g23249</name>
</gene>
<dbReference type="SUPFAM" id="SSF51905">
    <property type="entry name" value="FAD/NAD(P)-binding domain"/>
    <property type="match status" value="1"/>
</dbReference>
<accession>A0AAV5JKJ6</accession>
<organism evidence="12 13">
    <name type="scientific">Rubroshorea leprosula</name>
    <dbReference type="NCBI Taxonomy" id="152421"/>
    <lineage>
        <taxon>Eukaryota</taxon>
        <taxon>Viridiplantae</taxon>
        <taxon>Streptophyta</taxon>
        <taxon>Embryophyta</taxon>
        <taxon>Tracheophyta</taxon>
        <taxon>Spermatophyta</taxon>
        <taxon>Magnoliopsida</taxon>
        <taxon>eudicotyledons</taxon>
        <taxon>Gunneridae</taxon>
        <taxon>Pentapetalae</taxon>
        <taxon>rosids</taxon>
        <taxon>malvids</taxon>
        <taxon>Malvales</taxon>
        <taxon>Dipterocarpaceae</taxon>
        <taxon>Rubroshorea</taxon>
    </lineage>
</organism>
<dbReference type="EMBL" id="BPVZ01000035">
    <property type="protein sequence ID" value="GKV12047.1"/>
    <property type="molecule type" value="Genomic_DNA"/>
</dbReference>
<dbReference type="PANTHER" id="PTHR43539:SF42">
    <property type="entry name" value="OS01G0273800 PROTEIN"/>
    <property type="match status" value="1"/>
</dbReference>
<keyword evidence="8 11" id="KW-0503">Monooxygenase</keyword>
<dbReference type="Gene3D" id="3.50.50.60">
    <property type="entry name" value="FAD/NAD(P)-binding domain"/>
    <property type="match status" value="2"/>
</dbReference>
<dbReference type="Proteomes" id="UP001054252">
    <property type="component" value="Unassembled WGS sequence"/>
</dbReference>
<dbReference type="AlphaFoldDB" id="A0AAV5JKJ6"/>
<comment type="pathway">
    <text evidence="2">Plant hormone metabolism; auxin biosynthesis.</text>
</comment>
<dbReference type="InterPro" id="IPR050982">
    <property type="entry name" value="Auxin_biosynth/cation_transpt"/>
</dbReference>
<keyword evidence="4 11" id="KW-0285">Flavoprotein</keyword>
<dbReference type="GO" id="GO:0050661">
    <property type="term" value="F:NADP binding"/>
    <property type="evidence" value="ECO:0007669"/>
    <property type="project" value="InterPro"/>
</dbReference>
<protein>
    <recommendedName>
        <fullName evidence="11">Flavin-containing monooxygenase</fullName>
        <ecNumber evidence="11">1.-.-.-</ecNumber>
    </recommendedName>
</protein>
<dbReference type="GO" id="GO:0103075">
    <property type="term" value="F:indole-3-pyruvate monooxygenase activity"/>
    <property type="evidence" value="ECO:0007669"/>
    <property type="project" value="UniProtKB-EC"/>
</dbReference>
<comment type="caution">
    <text evidence="12">The sequence shown here is derived from an EMBL/GenBank/DDBJ whole genome shotgun (WGS) entry which is preliminary data.</text>
</comment>
<evidence type="ECO:0000256" key="11">
    <source>
        <dbReference type="RuleBase" id="RU361177"/>
    </source>
</evidence>
<dbReference type="GO" id="GO:0004499">
    <property type="term" value="F:N,N-dimethylaniline monooxygenase activity"/>
    <property type="evidence" value="ECO:0007669"/>
    <property type="project" value="InterPro"/>
</dbReference>
<evidence type="ECO:0000256" key="10">
    <source>
        <dbReference type="ARBA" id="ARBA00047707"/>
    </source>
</evidence>
<evidence type="ECO:0000256" key="9">
    <source>
        <dbReference type="ARBA" id="ARBA00023070"/>
    </source>
</evidence>
<keyword evidence="6" id="KW-0521">NADP</keyword>
<sequence>MQETPVIVVGAGPSGLATAACLNIQSIPYILLEREDRFASLWTKYSYDCLHIHLPKQISTLPHMPFPANFPTYVPKDQFVQYLQSYVSQFNITPLYRRCVLPAISSIRGNEVLFENGKAHSFDTIVFCTGFRPSTNKWLKGGDHLLNEKGIAKNNFPNNWKGKNGLYCTGLSRTGFKGASFDAQSIASDIKSLL</sequence>
<evidence type="ECO:0000256" key="5">
    <source>
        <dbReference type="ARBA" id="ARBA00022827"/>
    </source>
</evidence>
<keyword evidence="7 11" id="KW-0560">Oxidoreductase</keyword>
<evidence type="ECO:0000256" key="2">
    <source>
        <dbReference type="ARBA" id="ARBA00004814"/>
    </source>
</evidence>
<proteinExistence type="inferred from homology"/>
<evidence type="ECO:0000313" key="12">
    <source>
        <dbReference type="EMBL" id="GKV12047.1"/>
    </source>
</evidence>
<evidence type="ECO:0000256" key="3">
    <source>
        <dbReference type="ARBA" id="ARBA00009183"/>
    </source>
</evidence>
<dbReference type="PANTHER" id="PTHR43539">
    <property type="entry name" value="FLAVIN-BINDING MONOOXYGENASE-LIKE PROTEIN (AFU_ORTHOLOGUE AFUA_4G09220)"/>
    <property type="match status" value="1"/>
</dbReference>
<keyword evidence="5 11" id="KW-0274">FAD</keyword>
<evidence type="ECO:0000256" key="8">
    <source>
        <dbReference type="ARBA" id="ARBA00023033"/>
    </source>
</evidence>
<evidence type="ECO:0000256" key="7">
    <source>
        <dbReference type="ARBA" id="ARBA00023002"/>
    </source>
</evidence>
<evidence type="ECO:0000256" key="6">
    <source>
        <dbReference type="ARBA" id="ARBA00022857"/>
    </source>
</evidence>
<dbReference type="InterPro" id="IPR020946">
    <property type="entry name" value="Flavin_mOase-like"/>
</dbReference>
<evidence type="ECO:0000256" key="4">
    <source>
        <dbReference type="ARBA" id="ARBA00022630"/>
    </source>
</evidence>
<dbReference type="Pfam" id="PF00743">
    <property type="entry name" value="FMO-like"/>
    <property type="match status" value="1"/>
</dbReference>
<reference evidence="12 13" key="1">
    <citation type="journal article" date="2021" name="Commun. Biol.">
        <title>The genome of Shorea leprosula (Dipterocarpaceae) highlights the ecological relevance of drought in aseasonal tropical rainforests.</title>
        <authorList>
            <person name="Ng K.K.S."/>
            <person name="Kobayashi M.J."/>
            <person name="Fawcett J.A."/>
            <person name="Hatakeyama M."/>
            <person name="Paape T."/>
            <person name="Ng C.H."/>
            <person name="Ang C.C."/>
            <person name="Tnah L.H."/>
            <person name="Lee C.T."/>
            <person name="Nishiyama T."/>
            <person name="Sese J."/>
            <person name="O'Brien M.J."/>
            <person name="Copetti D."/>
            <person name="Mohd Noor M.I."/>
            <person name="Ong R.C."/>
            <person name="Putra M."/>
            <person name="Sireger I.Z."/>
            <person name="Indrioko S."/>
            <person name="Kosugi Y."/>
            <person name="Izuno A."/>
            <person name="Isagi Y."/>
            <person name="Lee S.L."/>
            <person name="Shimizu K.K."/>
        </authorList>
    </citation>
    <scope>NUCLEOTIDE SEQUENCE [LARGE SCALE GENOMIC DNA]</scope>
    <source>
        <strain evidence="12">214</strain>
    </source>
</reference>
<evidence type="ECO:0000256" key="1">
    <source>
        <dbReference type="ARBA" id="ARBA00001974"/>
    </source>
</evidence>
<evidence type="ECO:0000313" key="13">
    <source>
        <dbReference type="Proteomes" id="UP001054252"/>
    </source>
</evidence>
<dbReference type="EC" id="1.-.-.-" evidence="11"/>
<keyword evidence="9" id="KW-0073">Auxin biosynthesis</keyword>
<name>A0AAV5JKJ6_9ROSI</name>
<comment type="cofactor">
    <cofactor evidence="1 11">
        <name>FAD</name>
        <dbReference type="ChEBI" id="CHEBI:57692"/>
    </cofactor>
</comment>